<protein>
    <submittedName>
        <fullName evidence="1">Uncharacterized protein</fullName>
    </submittedName>
</protein>
<sequence length="59" mass="6522">MIIAIDNTDEESLHEIAAAVMKAKRKIAPNARGTIVIGDERSLPHKVLQLLENKEADDE</sequence>
<name>A0A396RX32_9PSED</name>
<dbReference type="EMBL" id="QJSA01000008">
    <property type="protein sequence ID" value="RHW21190.1"/>
    <property type="molecule type" value="Genomic_DNA"/>
</dbReference>
<comment type="caution">
    <text evidence="1">The sequence shown here is derived from an EMBL/GenBank/DDBJ whole genome shotgun (WGS) entry which is preliminary data.</text>
</comment>
<gene>
    <name evidence="1" type="ORF">C2846_10730</name>
</gene>
<reference evidence="1 2" key="1">
    <citation type="submission" date="2018-06" db="EMBL/GenBank/DDBJ databases">
        <title>Pseudomonas jilinensis sp. nov., isolated from the production water of Jilin Oilfield in China.</title>
        <authorList>
            <person name="Wang J."/>
        </authorList>
    </citation>
    <scope>NUCLEOTIDE SEQUENCE [LARGE SCALE GENOMIC DNA]</scope>
    <source>
        <strain evidence="1 2">JS15-10A1</strain>
    </source>
</reference>
<organism evidence="1 2">
    <name type="scientific">Pseudomonas jilinensis</name>
    <dbReference type="NCBI Taxonomy" id="2078689"/>
    <lineage>
        <taxon>Bacteria</taxon>
        <taxon>Pseudomonadati</taxon>
        <taxon>Pseudomonadota</taxon>
        <taxon>Gammaproteobacteria</taxon>
        <taxon>Pseudomonadales</taxon>
        <taxon>Pseudomonadaceae</taxon>
        <taxon>Pseudomonas</taxon>
    </lineage>
</organism>
<dbReference type="AlphaFoldDB" id="A0A396RX32"/>
<dbReference type="Proteomes" id="UP000265745">
    <property type="component" value="Unassembled WGS sequence"/>
</dbReference>
<keyword evidence="2" id="KW-1185">Reference proteome</keyword>
<accession>A0A396RX32</accession>
<proteinExistence type="predicted"/>
<evidence type="ECO:0000313" key="2">
    <source>
        <dbReference type="Proteomes" id="UP000265745"/>
    </source>
</evidence>
<evidence type="ECO:0000313" key="1">
    <source>
        <dbReference type="EMBL" id="RHW21190.1"/>
    </source>
</evidence>
<dbReference type="RefSeq" id="WP_119701427.1">
    <property type="nucleotide sequence ID" value="NZ_QJSA01000008.1"/>
</dbReference>